<dbReference type="OrthoDB" id="9810148at2"/>
<keyword evidence="2" id="KW-1185">Reference proteome</keyword>
<organism evidence="1 2">
    <name type="scientific">Anaerobacillus isosaccharinicus</name>
    <dbReference type="NCBI Taxonomy" id="1532552"/>
    <lineage>
        <taxon>Bacteria</taxon>
        <taxon>Bacillati</taxon>
        <taxon>Bacillota</taxon>
        <taxon>Bacilli</taxon>
        <taxon>Bacillales</taxon>
        <taxon>Bacillaceae</taxon>
        <taxon>Anaerobacillus</taxon>
    </lineage>
</organism>
<reference evidence="1 2" key="2">
    <citation type="journal article" date="2019" name="Int. J. Syst. Evol. Microbiol.">
        <title>Anaerobacillus isosaccharinicus sp. nov., an alkaliphilic bacterium which degrades isosaccharinic acid.</title>
        <authorList>
            <person name="Bassil N.M."/>
            <person name="Lloyd J.R."/>
        </authorList>
    </citation>
    <scope>NUCLEOTIDE SEQUENCE [LARGE SCALE GENOMIC DNA]</scope>
    <source>
        <strain evidence="1 2">NB2006</strain>
    </source>
</reference>
<dbReference type="EMBL" id="CP063356">
    <property type="protein sequence ID" value="QOY38293.1"/>
    <property type="molecule type" value="Genomic_DNA"/>
</dbReference>
<evidence type="ECO:0000313" key="1">
    <source>
        <dbReference type="EMBL" id="QOY38293.1"/>
    </source>
</evidence>
<accession>A0A7S7LC28</accession>
<sequence length="115" mass="13563">MDLAKAMASITNDYTRAMELLDEDWFKRAYELATTFFQLLGNYGIYVFIHSEWMKHFDDKDKQGIGIEFLLYVAYINQDDLSISLLLDVKNKLQANMNAQLLFEQLAYQQRHLLL</sequence>
<evidence type="ECO:0000313" key="2">
    <source>
        <dbReference type="Proteomes" id="UP000180175"/>
    </source>
</evidence>
<dbReference type="RefSeq" id="WP_083388795.1">
    <property type="nucleotide sequence ID" value="NZ_CP063356.2"/>
</dbReference>
<proteinExistence type="predicted"/>
<dbReference type="KEGG" id="aia:AWH56_012585"/>
<name>A0A7S7LC28_9BACI</name>
<protein>
    <submittedName>
        <fullName evidence="1">Uncharacterized protein</fullName>
    </submittedName>
</protein>
<reference evidence="1 2" key="1">
    <citation type="journal article" date="2017" name="Genome Announc.">
        <title>Draft Genome Sequences of Four Alkaliphilic Bacteria Belonging to the Anaerobacillus Genus.</title>
        <authorList>
            <person name="Bassil N.M."/>
            <person name="Lloyd J.R."/>
        </authorList>
    </citation>
    <scope>NUCLEOTIDE SEQUENCE [LARGE SCALE GENOMIC DNA]</scope>
    <source>
        <strain evidence="1 2">NB2006</strain>
    </source>
</reference>
<dbReference type="AlphaFoldDB" id="A0A7S7LC28"/>
<dbReference type="Proteomes" id="UP000180175">
    <property type="component" value="Chromosome"/>
</dbReference>
<gene>
    <name evidence="1" type="ORF">AWH56_012585</name>
</gene>